<dbReference type="InterPro" id="IPR050475">
    <property type="entry name" value="Prenyltransferase_related"/>
</dbReference>
<dbReference type="EMBL" id="PYFT01000001">
    <property type="protein sequence ID" value="PSR56531.1"/>
    <property type="molecule type" value="Genomic_DNA"/>
</dbReference>
<dbReference type="RefSeq" id="WP_106932709.1">
    <property type="nucleotide sequence ID" value="NZ_PYFT01000001.1"/>
</dbReference>
<dbReference type="GO" id="GO:0016765">
    <property type="term" value="F:transferase activity, transferring alkyl or aryl (other than methyl) groups"/>
    <property type="evidence" value="ECO:0007669"/>
    <property type="project" value="InterPro"/>
</dbReference>
<dbReference type="OrthoDB" id="9811562at2"/>
<feature type="transmembrane region" description="Helical" evidence="6">
    <location>
        <begin position="206"/>
        <end position="224"/>
    </location>
</feature>
<dbReference type="Gene3D" id="1.20.120.1780">
    <property type="entry name" value="UbiA prenyltransferase"/>
    <property type="match status" value="1"/>
</dbReference>
<sequence length="284" mass="32266">MKTILRLIRFTNLLLMAFCQLLVRACLLLPHQPWSRVLFDSRFLLLVFSTFCVAAAGYIINDYYDIKIDAINKPKRVVVGKFVNRRQAMLAHLVLSGIGILVGFSLSWLVGFIHVGAALLLWGYSARLKQTFLIGNITIALLSATMVLVVAVFDKVDNKAIWAYAAFVFLISIVREIIKDMEDVKGDASFDCRTLPIVAGIAGAKWFLYFFVTAFALTLLAGVIYRIDEVFFTAYILLLVILPMGFLTYKIYRADRKKDFTRLSRQVKWIMLAGMLSMLLFRYA</sequence>
<evidence type="ECO:0000313" key="7">
    <source>
        <dbReference type="EMBL" id="PSR56531.1"/>
    </source>
</evidence>
<keyword evidence="3 6" id="KW-0812">Transmembrane</keyword>
<comment type="subcellular location">
    <subcellularLocation>
        <location evidence="1">Membrane</location>
        <topology evidence="1">Multi-pass membrane protein</topology>
    </subcellularLocation>
</comment>
<dbReference type="Pfam" id="PF01040">
    <property type="entry name" value="UbiA"/>
    <property type="match status" value="1"/>
</dbReference>
<dbReference type="InterPro" id="IPR000537">
    <property type="entry name" value="UbiA_prenyltransferase"/>
</dbReference>
<organism evidence="7 8">
    <name type="scientific">Adhaeribacter arboris</name>
    <dbReference type="NCBI Taxonomy" id="2072846"/>
    <lineage>
        <taxon>Bacteria</taxon>
        <taxon>Pseudomonadati</taxon>
        <taxon>Bacteroidota</taxon>
        <taxon>Cytophagia</taxon>
        <taxon>Cytophagales</taxon>
        <taxon>Hymenobacteraceae</taxon>
        <taxon>Adhaeribacter</taxon>
    </lineage>
</organism>
<keyword evidence="8" id="KW-1185">Reference proteome</keyword>
<proteinExistence type="predicted"/>
<feature type="transmembrane region" description="Helical" evidence="6">
    <location>
        <begin position="12"/>
        <end position="31"/>
    </location>
</feature>
<dbReference type="PANTHER" id="PTHR42723:SF1">
    <property type="entry name" value="CHLOROPHYLL SYNTHASE, CHLOROPLASTIC"/>
    <property type="match status" value="1"/>
</dbReference>
<evidence type="ECO:0000256" key="3">
    <source>
        <dbReference type="ARBA" id="ARBA00022692"/>
    </source>
</evidence>
<dbReference type="CDD" id="cd13961">
    <property type="entry name" value="PT_UbiA_DGGGPS"/>
    <property type="match status" value="1"/>
</dbReference>
<dbReference type="PANTHER" id="PTHR42723">
    <property type="entry name" value="CHLOROPHYLL SYNTHASE"/>
    <property type="match status" value="1"/>
</dbReference>
<gene>
    <name evidence="7" type="ORF">AHMF7605_25070</name>
</gene>
<feature type="transmembrane region" description="Helical" evidence="6">
    <location>
        <begin position="159"/>
        <end position="178"/>
    </location>
</feature>
<dbReference type="GO" id="GO:0016020">
    <property type="term" value="C:membrane"/>
    <property type="evidence" value="ECO:0007669"/>
    <property type="project" value="UniProtKB-SubCell"/>
</dbReference>
<keyword evidence="5 6" id="KW-0472">Membrane</keyword>
<feature type="transmembrane region" description="Helical" evidence="6">
    <location>
        <begin position="230"/>
        <end position="247"/>
    </location>
</feature>
<feature type="transmembrane region" description="Helical" evidence="6">
    <location>
        <begin position="132"/>
        <end position="153"/>
    </location>
</feature>
<dbReference type="AlphaFoldDB" id="A0A2T2YLZ2"/>
<evidence type="ECO:0000256" key="1">
    <source>
        <dbReference type="ARBA" id="ARBA00004141"/>
    </source>
</evidence>
<dbReference type="NCBIfam" id="NF009513">
    <property type="entry name" value="PRK12872.1-3"/>
    <property type="match status" value="1"/>
</dbReference>
<evidence type="ECO:0000256" key="6">
    <source>
        <dbReference type="SAM" id="Phobius"/>
    </source>
</evidence>
<dbReference type="Proteomes" id="UP000240357">
    <property type="component" value="Unassembled WGS sequence"/>
</dbReference>
<evidence type="ECO:0000256" key="4">
    <source>
        <dbReference type="ARBA" id="ARBA00022989"/>
    </source>
</evidence>
<comment type="caution">
    <text evidence="7">The sequence shown here is derived from an EMBL/GenBank/DDBJ whole genome shotgun (WGS) entry which is preliminary data.</text>
</comment>
<reference evidence="7 8" key="1">
    <citation type="submission" date="2018-03" db="EMBL/GenBank/DDBJ databases">
        <title>Adhaeribacter sp. HMF7605 Genome sequencing and assembly.</title>
        <authorList>
            <person name="Kang H."/>
            <person name="Kang J."/>
            <person name="Cha I."/>
            <person name="Kim H."/>
            <person name="Joh K."/>
        </authorList>
    </citation>
    <scope>NUCLEOTIDE SEQUENCE [LARGE SCALE GENOMIC DNA]</scope>
    <source>
        <strain evidence="7 8">HMF7605</strain>
    </source>
</reference>
<feature type="transmembrane region" description="Helical" evidence="6">
    <location>
        <begin position="43"/>
        <end position="61"/>
    </location>
</feature>
<keyword evidence="2" id="KW-1003">Cell membrane</keyword>
<keyword evidence="7" id="KW-0808">Transferase</keyword>
<keyword evidence="4 6" id="KW-1133">Transmembrane helix</keyword>
<evidence type="ECO:0000256" key="2">
    <source>
        <dbReference type="ARBA" id="ARBA00022475"/>
    </source>
</evidence>
<protein>
    <submittedName>
        <fullName evidence="7">Prenyltransferase</fullName>
    </submittedName>
</protein>
<dbReference type="InterPro" id="IPR044878">
    <property type="entry name" value="UbiA_sf"/>
</dbReference>
<accession>A0A2T2YLZ2</accession>
<dbReference type="Gene3D" id="1.10.357.140">
    <property type="entry name" value="UbiA prenyltransferase"/>
    <property type="match status" value="1"/>
</dbReference>
<evidence type="ECO:0000313" key="8">
    <source>
        <dbReference type="Proteomes" id="UP000240357"/>
    </source>
</evidence>
<evidence type="ECO:0000256" key="5">
    <source>
        <dbReference type="ARBA" id="ARBA00023136"/>
    </source>
</evidence>
<name>A0A2T2YLZ2_9BACT</name>